<name>G4N9T0_PYRO7</name>
<dbReference type="HOGENOM" id="CLU_790055_0_0_1"/>
<evidence type="ECO:0000313" key="4">
    <source>
        <dbReference type="Proteomes" id="UP000009058"/>
    </source>
</evidence>
<accession>G4N9T0</accession>
<feature type="compositionally biased region" description="Polar residues" evidence="1">
    <location>
        <begin position="1"/>
        <end position="21"/>
    </location>
</feature>
<dbReference type="OMA" id="QGHDEGM"/>
<dbReference type="EMBL" id="CM001234">
    <property type="protein sequence ID" value="EHA49587.1"/>
    <property type="molecule type" value="Genomic_DNA"/>
</dbReference>
<feature type="region of interest" description="Disordered" evidence="1">
    <location>
        <begin position="108"/>
        <end position="153"/>
    </location>
</feature>
<proteinExistence type="predicted"/>
<dbReference type="RefSeq" id="XP_003715906.1">
    <property type="nucleotide sequence ID" value="XM_003715858.1"/>
</dbReference>
<dbReference type="OrthoDB" id="2503928at2759"/>
<dbReference type="GeneID" id="5049254"/>
<sequence>MNQTIPKMPTTRANMPTTRASMPSPPKALTEAEYWDQQCATYPFLADDFDATKIRAPILRNTLGALSIDFPSNARKSELVQLFRDHSAGPISAFREYVRKGYADFAEKEKTKDTAEAKATKARKAKAPAIVTTDDAPAPTADAPATPDPEDAAAHHTRLWASGALGPPRQEKVSELYGSLLPLAGIDPQGHDEGMQWPVEDVIRVLGSAPFERRFKAISAMLDLERDRRQRGEQPDTPVYPRPAAGGDGGDSSSQGQKRRRRDAVLQAAKRVKVTPEEDAAFRKLLQQARTAAFEELEEAAMDFETSKKACLTEIDLMTDAVDEMRRNWTLLRNAGTDVEELIEEFLRVDG</sequence>
<dbReference type="Proteomes" id="UP000009058">
    <property type="component" value="Chromosome 4"/>
</dbReference>
<protein>
    <recommendedName>
        <fullName evidence="2">HeH/LEM domain-containing protein</fullName>
    </recommendedName>
</protein>
<feature type="region of interest" description="Disordered" evidence="1">
    <location>
        <begin position="1"/>
        <end position="26"/>
    </location>
</feature>
<dbReference type="InterPro" id="IPR025856">
    <property type="entry name" value="HeH/LEM_domain"/>
</dbReference>
<evidence type="ECO:0000259" key="2">
    <source>
        <dbReference type="Pfam" id="PF12949"/>
    </source>
</evidence>
<dbReference type="CDD" id="cd12935">
    <property type="entry name" value="LEM_like"/>
    <property type="match status" value="1"/>
</dbReference>
<feature type="domain" description="HeH/LEM" evidence="2">
    <location>
        <begin position="52"/>
        <end position="85"/>
    </location>
</feature>
<organism evidence="3 4">
    <name type="scientific">Pyricularia oryzae (strain 70-15 / ATCC MYA-4617 / FGSC 8958)</name>
    <name type="common">Rice blast fungus</name>
    <name type="synonym">Magnaporthe oryzae</name>
    <dbReference type="NCBI Taxonomy" id="242507"/>
    <lineage>
        <taxon>Eukaryota</taxon>
        <taxon>Fungi</taxon>
        <taxon>Dikarya</taxon>
        <taxon>Ascomycota</taxon>
        <taxon>Pezizomycotina</taxon>
        <taxon>Sordariomycetes</taxon>
        <taxon>Sordariomycetidae</taxon>
        <taxon>Magnaporthales</taxon>
        <taxon>Pyriculariaceae</taxon>
        <taxon>Pyricularia</taxon>
    </lineage>
</organism>
<dbReference type="Pfam" id="PF12949">
    <property type="entry name" value="HeH"/>
    <property type="match status" value="1"/>
</dbReference>
<reference key="2">
    <citation type="submission" date="2011-05" db="EMBL/GenBank/DDBJ databases">
        <title>The Genome Sequence of Magnaporthe oryzae 70-15.</title>
        <authorList>
            <consortium name="The Broad Institute Genome Sequencing Platform"/>
            <person name="Ma L.-J."/>
            <person name="Dead R."/>
            <person name="Young S.K."/>
            <person name="Zeng Q."/>
            <person name="Gargeya S."/>
            <person name="Fitzgerald M."/>
            <person name="Haas B."/>
            <person name="Abouelleil A."/>
            <person name="Alvarado L."/>
            <person name="Arachchi H.M."/>
            <person name="Berlin A."/>
            <person name="Brown A."/>
            <person name="Chapman S.B."/>
            <person name="Chen Z."/>
            <person name="Dunbar C."/>
            <person name="Freedman E."/>
            <person name="Gearin G."/>
            <person name="Gellesch M."/>
            <person name="Goldberg J."/>
            <person name="Griggs A."/>
            <person name="Gujja S."/>
            <person name="Heiman D."/>
            <person name="Howarth C."/>
            <person name="Larson L."/>
            <person name="Lui A."/>
            <person name="MacDonald P.J.P."/>
            <person name="Mehta T."/>
            <person name="Montmayeur A."/>
            <person name="Murphy C."/>
            <person name="Neiman D."/>
            <person name="Pearson M."/>
            <person name="Priest M."/>
            <person name="Roberts A."/>
            <person name="Saif S."/>
            <person name="Shea T."/>
            <person name="Shenoy N."/>
            <person name="Sisk P."/>
            <person name="Stolte C."/>
            <person name="Sykes S."/>
            <person name="Yandava C."/>
            <person name="Wortman J."/>
            <person name="Nusbaum C."/>
            <person name="Birren B."/>
        </authorList>
    </citation>
    <scope>NUCLEOTIDE SEQUENCE</scope>
    <source>
        <strain>70-15</strain>
    </source>
</reference>
<dbReference type="AlphaFoldDB" id="G4N9T0"/>
<dbReference type="InParanoid" id="G4N9T0"/>
<feature type="region of interest" description="Disordered" evidence="1">
    <location>
        <begin position="226"/>
        <end position="265"/>
    </location>
</feature>
<feature type="compositionally biased region" description="Low complexity" evidence="1">
    <location>
        <begin position="127"/>
        <end position="145"/>
    </location>
</feature>
<dbReference type="VEuPathDB" id="FungiDB:MGG_13933"/>
<gene>
    <name evidence="3" type="ORF">MGG_13933</name>
</gene>
<feature type="compositionally biased region" description="Basic and acidic residues" evidence="1">
    <location>
        <begin position="108"/>
        <end position="119"/>
    </location>
</feature>
<dbReference type="KEGG" id="mgr:MGG_13933"/>
<evidence type="ECO:0000313" key="3">
    <source>
        <dbReference type="EMBL" id="EHA49587.1"/>
    </source>
</evidence>
<keyword evidence="4" id="KW-1185">Reference proteome</keyword>
<evidence type="ECO:0000256" key="1">
    <source>
        <dbReference type="SAM" id="MobiDB-lite"/>
    </source>
</evidence>
<reference evidence="3 4" key="1">
    <citation type="journal article" date="2005" name="Nature">
        <title>The genome sequence of the rice blast fungus Magnaporthe grisea.</title>
        <authorList>
            <person name="Dean R.A."/>
            <person name="Talbot N.J."/>
            <person name="Ebbole D.J."/>
            <person name="Farman M.L."/>
            <person name="Mitchell T.K."/>
            <person name="Orbach M.J."/>
            <person name="Thon M."/>
            <person name="Kulkarni R."/>
            <person name="Xu J.R."/>
            <person name="Pan H."/>
            <person name="Read N.D."/>
            <person name="Lee Y.H."/>
            <person name="Carbone I."/>
            <person name="Brown D."/>
            <person name="Oh Y.Y."/>
            <person name="Donofrio N."/>
            <person name="Jeong J.S."/>
            <person name="Soanes D.M."/>
            <person name="Djonovic S."/>
            <person name="Kolomiets E."/>
            <person name="Rehmeyer C."/>
            <person name="Li W."/>
            <person name="Harding M."/>
            <person name="Kim S."/>
            <person name="Lebrun M.H."/>
            <person name="Bohnert H."/>
            <person name="Coughlan S."/>
            <person name="Butler J."/>
            <person name="Calvo S."/>
            <person name="Ma L.J."/>
            <person name="Nicol R."/>
            <person name="Purcell S."/>
            <person name="Nusbaum C."/>
            <person name="Galagan J.E."/>
            <person name="Birren B.W."/>
        </authorList>
    </citation>
    <scope>NUCLEOTIDE SEQUENCE [LARGE SCALE GENOMIC DNA]</scope>
    <source>
        <strain evidence="4">70-15 / ATCC MYA-4617 / FGSC 8958</strain>
    </source>
</reference>